<sequence>MNNPVPAIAETDVAIIGMAGRFPGADDLDSFWRLLSEGREGITRFSREELAAAGVPARLLDDPEYVPAHGIIPDVDLFDTGYFEFTPAEAAITDPQHRILLTAGHAALEHAGYDPARYDGLISVYAGAAINTYLQQQVLPHVDQTTTSDHFAVMVGNDKDFLATRLSYKLDLKGPSYAVQTACSTSLVALHLACQGLINGECDMALAGGVTVKLPQAKGYLYEEGAILSRDGHVRTFDKDASGTVLGNGVGVLVLKLLRDAIADRDTIHAVIKGTATNNDGSGKVSFAAPGAVGQTAVIREAHTVSGVDPRSIGYVEAHGTATRLGDPVEVSALTRAFKESTADTGFCAIGSVKSNIGHLDAAAGVAGVIKTVLMMKHRTLVPTVNHTTPNPAIDFAAGPFKVSTGVAPWTGEGPLRAGVSSFGIGGTNAHAILQEAPPAPVTGDAGRAQQLLVVSARTATALATAARNLAAHLDGDDPVALADVAYTLAVGRRAHEYRLAVTGSDRAALARALQEAPVAERPGTGEVSFVFAEDVPDAAGLADRWAAAEPAFAGHHEAALAAGADRLGERGRAFAVQYALGKLWLDWGITPLAVHGDGLAARAAACVTGALRLQEALTGDGPVPPAVRARIPVRAAHDEVRGVALGVTDGPWDGVARAWQAGAAVDWAAWFEGEERGRVPLPTYPFEGRHCWLTGPDADAPADRATGPGPHPMLDENVSTLDTLAYRSSRTGSEFYLADHRVAAEPVLPAAGQLELARAAGELSLGGPVRLRGVSFEQLLSYATGPRTALVQLWRERDTVGFELTADERVVAAGEIHSGAVERPAAADPAAVAARCAESVTHTDCYDVLRAHGLDYGPRMRALTEVRLGDGEALGSLELPDGASLDGAVLNPALLDGALHALVVLLARAYGERADGFLPLALGELSVHAPVTGPCRVHVTVGRLGERTAHADLTVMDPHGQVLARLHDLAVRVLGEPRESALLVRRWTAVPAEPTGAPLGNTAAVVTADPARGAQLAAHLTALGIGTVTRDLDPATAPDVVLVDEPTPEQALHVIRALLAARPTAPVRVLLLHRHDTDGPRPERAALAAFARTVRAENPLLEVQAVGLAEDVAEADALAGELAGHGRDPEVAHTAQGRRIPQAEPAPAAGPAAVRDDGVYVVTGGAGGLGRAVAGRLLSRADARVVLLGRSERPADLDERLVYRSVDVSDPDALTTRLASIREEFGPLTGVVHAAGVLRDGYALTKSAEDFAAVLAPKAAGLRALDEATADDPLDFFVAFSSIAAHIGNPGQTDYAYANAYLEAYAERHGHITAIAWPMWADGGMSQSTEAAADIAARTGFGVLPTHIGLALFEQALGTPGALVAAYGDLRTITTALTAPVTRAARTTTATAPAEGGSPRDEALRLLRELIAAETGLDPAELAEDAPFDRLGIDSLMIAKLNRELDRHFDALSKTLFFEYATLGELAGYFAEHHAAELTGGTQAAAPVTPTAEVTSPRPPHVPRRTARAGVAEPAEDDTDAIAVIGLAGRYPAADDLDELWTTLAEGRDAITEIPAERWDSRRWYDPDPAAPGLAHTRWGGFLRDVDRFDPLFFGISPRQAELMDPQERLFLQNAWHVLEDAGYRRSDLAGRPVGVYVGVMYGEYQFHGALDALRGGRPLTGSSFATIANRVSHALDLSGPSMALDTMCSSSLTAIHLACESLRRGESELAIAGGVNVSVHPYKFAFLSQGRFLSSDGRCRAFGAGGDGYVPGEGVGAVLLKPHRKALADGDRIHGLILGSAVNHGARTNGYSVPNPRAQQRAITTALERAGVTPQDIGYVEAHGTGTALGDPIELTGLTHAYRSAGAAPGTWPIGSVKSNIGHLESAAGIAGLTKVLLQFRHRTLVPSLHSAELNPNIDFERSPFRVQRELSAWPDDDRPRRAGLSSFGAGGANAHLVLEESPNPDPVTDVPAGEQRTGEPVLFLLSARDEERLRAYAESAARFVRTERVPLADLCFTTQVGREPLDARLAVAVTDGGELVAALLRFADGGPAPDLTDAGPLAEPARHWLGGADVDWAAWHAGRPGPASRRVRAPRYPFAAERYWIPLDPDLGTAAPHPLVDANESTVTEVRFRKTLRAHDPLLRDHVIDGRPLLAGAATLEFVRAAAALAEPGTRHALRDVVWGLAVELSDGELELYVTFRPDGTGLAFEVYSGTGTGRTTHARGRAVPAPAAPEAAEDLAALRARLSVVRDGPTAYTEYAAAGFAYGPSFQVIDEIRVGPGEALVRLAQTGTVPGTQLPPALLDGALRACHWTGRTTAPRPGELAVPFSFGALDSFAPLPEVCHAHARVAGESAGVRRFELTVYDDQGRVLASVQDFAGRLPGIQATLAGPAAGAQAALAGRTPTAQAGPEPASGEPRLYEPYWRLAADPEPADAAGTLVLLGRHPELESALAATGVWRRVVAVGEDTGRLASLTDEDGLDLVVVLGDADGNLPADLLDRACAPVLDVLDAARTGVLPGRVRCLVLHTQNAGEDRPEWAALAGFARSTGPVAPRLELLTLGVDIAAPAAEVAQAVAVELRAVPRAAGLEVRRTASGERQVRALRPFTGPATPADVPLRDGGVYVVTGGAGAIGRVLAEHLARTHAAKLVLIGRSEPDERTRAWHRTLTGLGAEVLALRADVARADELGAALAAARDRFGALHGVFHLAGVADEGRADGDRERFARLLGAKTHGLVHLDRLTREDPLDLFVVFSSVSSLIGDFGAAGYATANRFADLYTVLRDRRVRQGAVHGRSLSLAWPLWAVGGVDGLVREEELAAYTRRSGMRALTAEAGLDLLARSFAAGASWLVPAWGDPTAVDAALTGAPAPSRPVAPAPDAARAGRLRDRLVEHLREVLAGVLKLPAGRLDSRVPLDDYGLDSVLVMESNSLLGKDFPGLRGTVFFEFRTVDELAGHILAEQADAVTRLFPEETEPSRQETQLQRQETQPTRQDAAPASAPAPGPHTPPARRDADEPIAVIGISGRYPQADTLEEFWRNLAEGRDCVTEVPADRWDADALFDADPAAPGRSYSRWGGFLSDVDSFDSLFFQIAPKQARTMDPQERLFLQTAWAALENAGYPPSRIPAPRHGGQGHDAGVFVGVMWDDYAVLAAAESARGNHQVVLANRSAIANQVSYFGDFRGPSVVIDTACSASLVAVHQACESIRRGECSYAVAGGVNVAVHPDKYVHLSRKTMLSADGRCRAFGAGGTGYVPGEGVGAVVLKRLSDAVRDGDTVHAVIRASAVNHGGRTSGYTVPNPQAQQALVEQALDAAGIDARTIGCVEAHGTGTALGDPIEHTALAQAFARHTADTGFCALGSVKSAIGHLEGAAGIAGLTKAVLQLRHGTLLPTLHAEELNPVIDFESSPFTVQRETAPWPRTYDGDGRPLPRRAAVSSFGAGGTNAHVVVEEYLPPEPAPAGPGQAELIVLSARDEDRLRARAADLGSALAEPGAPRLADVAHTLRVGREPLAVRLAFVAADLADAAGKLAAVGRGEGGQWLHRGRVEQHPPLAGLLTDGIGGEDFLATQIAAGADDLLGRLWVSGVTVDWDLLHRLRPAERRRVPLPTYPFERVRHWLDTTPAPAPAPGPRRWERRLAADEPVLRDHVVDGRPILPGVGHLDLVAEASGGLAGRACVDVRWVLPLAPSGAGETVAVAFDGDRYEIRGADDAVRSCGRLTAAPAAPAPLDVPALRARLDEGPGEDSFYRALAGQGLPYGPFFRRVRQVWTGRDEVLGRIGEAAGRDPAHALHPGVLDAALHTVAALLVRRRGEHARPMLPFAADRVEVFGAVPTTGWSYVRETGTDRCEVLLCDDTGAVRVRFEGLTYREAKPSVVVVHRPVWTARPAVERAAAARSVLLVGDRLDAEPAAGIARAHHGADVRRLPVGPGGLADAELDRALAGSGTPDLIYFLNTAPGREPAGRAELRALTDRGPVALYRLVRALARHGLLERETRLKVVTTDVHPLEAGDDSSPWAAGTAGLAAVAAKEFPALRVALVDVRAAEATQAADAIVAEPFPARPVPVSLRAGVRRVRTLERVELPAAAPRFRPGGVYLVVGGLGAVGRDTCRHLARAYGAKLVVVGRSPLDGTRRQTVAELEEAGAEVRYLVLDATDPDALREAVALAVHEFGALHGVINAAMVLVNQVLRELPEDGLRTALESKTDSTWSLLHAVREVPLDFALFYSSGVAFEGNHGQAGYAAGCTFADAFALHAARTLPFPVRVLNLGYWHAGGDPERERVLRRFGAAGIRPLSAEQGMTVVERTLASGLPQAFALDADRPILDNLGIDPDRTLSVLPGGVPDPLPEVRFPGAPGADRELAAHQRAVVEAEELALRLLASALDRAGLFGAGEASREELAARLGVVPEHAALFQAQLDMLTEAGWLAVTDGGRLRPTGRRTAPENELAAECGRLTERHPSLAPVVTLLGDCLTALPDVLTGRRPAMEVLFPDGSAERVAAVYRGDPVTDRCNAEVARLVVEQVEARRAADATAPVRILEIGAGTGGTTAAVLAALAPYGDGIEYVFTDVSPAFVRKARNRFGAQYPFTRFEVLDIEADPAGQGLTPGAHDVLLATNVLHATRRLSDTLAGAKRLLRRVGALLLVEGTRPQHQLALVFGLTAGWWLSSDPEQRMPRSPLASERQWRDALAACGFTDISAAAPTTEAGPAFQSVIAAVSDGVVPGYGPAPAVEREPKRPPVPAPAAASAVAPVAPGSPASQDDTLRQVTDVFARVLEMTPDQLDPDLTFENYGIDSLVVLEVTRALEAVYGPQPATLLFERITIRQLAGHFGARAHGPEASDAPVTTPQTPTQAAPGPTPAGDAERLVAGLSDAAVDELLAELLSPRGESEGGGR</sequence>
<dbReference type="SMART" id="SM00823">
    <property type="entry name" value="PKS_PP"/>
    <property type="match status" value="3"/>
</dbReference>
<dbReference type="PANTHER" id="PTHR43775">
    <property type="entry name" value="FATTY ACID SYNTHASE"/>
    <property type="match status" value="1"/>
</dbReference>
<dbReference type="InterPro" id="IPR020841">
    <property type="entry name" value="PKS_Beta-ketoAc_synthase_dom"/>
</dbReference>
<keyword evidence="4" id="KW-0963">Cytoplasm</keyword>
<comment type="pathway">
    <text evidence="2">Antibiotic biosynthesis.</text>
</comment>
<feature type="compositionally biased region" description="Low complexity" evidence="12">
    <location>
        <begin position="1143"/>
        <end position="1152"/>
    </location>
</feature>
<dbReference type="PROSITE" id="PS00606">
    <property type="entry name" value="KS3_1"/>
    <property type="match status" value="2"/>
</dbReference>
<dbReference type="Pfam" id="PF00109">
    <property type="entry name" value="ketoacyl-synt"/>
    <property type="match status" value="3"/>
</dbReference>
<evidence type="ECO:0000256" key="4">
    <source>
        <dbReference type="ARBA" id="ARBA00022490"/>
    </source>
</evidence>
<evidence type="ECO:0000256" key="2">
    <source>
        <dbReference type="ARBA" id="ARBA00004792"/>
    </source>
</evidence>
<feature type="domain" description="PKS/mFAS DH" evidence="15">
    <location>
        <begin position="712"/>
        <end position="981"/>
    </location>
</feature>
<feature type="region of interest" description="Disordered" evidence="12">
    <location>
        <begin position="4706"/>
        <end position="4741"/>
    </location>
</feature>
<dbReference type="InterPro" id="IPR013968">
    <property type="entry name" value="PKS_KR"/>
</dbReference>
<keyword evidence="8" id="KW-0045">Antibiotic biosynthesis</keyword>
<keyword evidence="7" id="KW-0677">Repeat</keyword>
<dbReference type="InterPro" id="IPR049900">
    <property type="entry name" value="PKS_mFAS_DH"/>
</dbReference>
<dbReference type="SMART" id="SM01294">
    <property type="entry name" value="PKS_PP_betabranch"/>
    <property type="match status" value="1"/>
</dbReference>
<dbReference type="InterPro" id="IPR016039">
    <property type="entry name" value="Thiolase-like"/>
</dbReference>
<dbReference type="Pfam" id="PF16197">
    <property type="entry name" value="KAsynt_C_assoc"/>
    <property type="match status" value="1"/>
</dbReference>
<dbReference type="EMBL" id="CP137524">
    <property type="protein sequence ID" value="WOT39738.1"/>
    <property type="molecule type" value="Genomic_DNA"/>
</dbReference>
<evidence type="ECO:0000256" key="8">
    <source>
        <dbReference type="ARBA" id="ARBA00023194"/>
    </source>
</evidence>
<keyword evidence="10" id="KW-0012">Acyltransferase</keyword>
<feature type="active site" description="Proton donor; for dehydratase activity" evidence="11">
    <location>
        <position position="3777"/>
    </location>
</feature>
<feature type="region of interest" description="N-terminal hotdog fold" evidence="11">
    <location>
        <begin position="712"/>
        <end position="825"/>
    </location>
</feature>
<feature type="domain" description="Ketosynthase family 3 (KS3)" evidence="14">
    <location>
        <begin position="2996"/>
        <end position="3432"/>
    </location>
</feature>
<dbReference type="Gene3D" id="3.40.366.10">
    <property type="entry name" value="Malonyl-Coenzyme A Acyl Carrier Protein, domain 2"/>
    <property type="match status" value="1"/>
</dbReference>
<name>A0ABZ0KP44_STRC4</name>
<dbReference type="SMART" id="SM00825">
    <property type="entry name" value="PKS_KS"/>
    <property type="match status" value="3"/>
</dbReference>
<dbReference type="Pfam" id="PF22336">
    <property type="entry name" value="RhiE-like_linker"/>
    <property type="match status" value="2"/>
</dbReference>
<accession>A0ABZ0KP44</accession>
<evidence type="ECO:0000259" key="15">
    <source>
        <dbReference type="PROSITE" id="PS52019"/>
    </source>
</evidence>
<evidence type="ECO:0000256" key="3">
    <source>
        <dbReference type="ARBA" id="ARBA00022450"/>
    </source>
</evidence>
<dbReference type="InterPro" id="IPR042104">
    <property type="entry name" value="PKS_dehydratase_sf"/>
</dbReference>
<dbReference type="Pfam" id="PF14765">
    <property type="entry name" value="PS-DH"/>
    <property type="match status" value="3"/>
</dbReference>
<dbReference type="InterPro" id="IPR014030">
    <property type="entry name" value="Ketoacyl_synth_N"/>
</dbReference>
<dbReference type="PROSITE" id="PS52004">
    <property type="entry name" value="KS3_2"/>
    <property type="match status" value="3"/>
</dbReference>
<dbReference type="InterPro" id="IPR054514">
    <property type="entry name" value="RhiE-like_linker"/>
</dbReference>
<dbReference type="SUPFAM" id="SSF53901">
    <property type="entry name" value="Thiolase-like"/>
    <property type="match status" value="3"/>
</dbReference>
<dbReference type="InterPro" id="IPR013217">
    <property type="entry name" value="Methyltransf_12"/>
</dbReference>
<evidence type="ECO:0000313" key="17">
    <source>
        <dbReference type="Proteomes" id="UP001305002"/>
    </source>
</evidence>
<dbReference type="SMART" id="SM00826">
    <property type="entry name" value="PKS_DH"/>
    <property type="match status" value="3"/>
</dbReference>
<dbReference type="PROSITE" id="PS52019">
    <property type="entry name" value="PKS_MFAS_DH"/>
    <property type="match status" value="3"/>
</dbReference>
<evidence type="ECO:0000256" key="5">
    <source>
        <dbReference type="ARBA" id="ARBA00022553"/>
    </source>
</evidence>
<dbReference type="InterPro" id="IPR009081">
    <property type="entry name" value="PP-bd_ACP"/>
</dbReference>
<dbReference type="InterPro" id="IPR029063">
    <property type="entry name" value="SAM-dependent_MTases_sf"/>
</dbReference>
<feature type="region of interest" description="Disordered" evidence="12">
    <location>
        <begin position="1128"/>
        <end position="1152"/>
    </location>
</feature>
<organism evidence="16 17">
    <name type="scientific">Streptomyces coeruleorubidus</name>
    <dbReference type="NCBI Taxonomy" id="116188"/>
    <lineage>
        <taxon>Bacteria</taxon>
        <taxon>Bacillati</taxon>
        <taxon>Actinomycetota</taxon>
        <taxon>Actinomycetes</taxon>
        <taxon>Kitasatosporales</taxon>
        <taxon>Streptomycetaceae</taxon>
        <taxon>Streptomyces</taxon>
    </lineage>
</organism>
<dbReference type="SUPFAM" id="SSF51735">
    <property type="entry name" value="NAD(P)-binding Rossmann-fold domains"/>
    <property type="match status" value="5"/>
</dbReference>
<dbReference type="Gene3D" id="1.10.1240.100">
    <property type="match status" value="3"/>
</dbReference>
<feature type="domain" description="PKS/mFAS DH" evidence="15">
    <location>
        <begin position="3597"/>
        <end position="3857"/>
    </location>
</feature>
<feature type="active site" description="Proton donor; for dehydratase activity" evidence="11">
    <location>
        <position position="2288"/>
    </location>
</feature>
<evidence type="ECO:0000256" key="11">
    <source>
        <dbReference type="PROSITE-ProRule" id="PRU01363"/>
    </source>
</evidence>
<dbReference type="SMART" id="SM00822">
    <property type="entry name" value="PKS_KR"/>
    <property type="match status" value="3"/>
</dbReference>
<gene>
    <name evidence="16" type="ORF">R5U08_38975</name>
</gene>
<keyword evidence="17" id="KW-1185">Reference proteome</keyword>
<dbReference type="PROSITE" id="PS50075">
    <property type="entry name" value="CARRIER"/>
    <property type="match status" value="2"/>
</dbReference>
<keyword evidence="3" id="KW-0596">Phosphopantetheine</keyword>
<proteinExistence type="predicted"/>
<dbReference type="Pfam" id="PF08659">
    <property type="entry name" value="KR"/>
    <property type="match status" value="3"/>
</dbReference>
<dbReference type="InterPro" id="IPR049551">
    <property type="entry name" value="PKS_DH_C"/>
</dbReference>
<feature type="region of interest" description="N-terminal hotdog fold" evidence="11">
    <location>
        <begin position="3597"/>
        <end position="3706"/>
    </location>
</feature>
<feature type="region of interest" description="C-terminal hotdog fold" evidence="11">
    <location>
        <begin position="838"/>
        <end position="981"/>
    </location>
</feature>
<dbReference type="InterPro" id="IPR036291">
    <property type="entry name" value="NAD(P)-bd_dom_sf"/>
</dbReference>
<evidence type="ECO:0000256" key="10">
    <source>
        <dbReference type="ARBA" id="ARBA00023315"/>
    </source>
</evidence>
<dbReference type="InterPro" id="IPR050091">
    <property type="entry name" value="PKS_NRPS_Biosynth_Enz"/>
</dbReference>
<dbReference type="InterPro" id="IPR036736">
    <property type="entry name" value="ACP-like_sf"/>
</dbReference>
<protein>
    <submittedName>
        <fullName evidence="16">SDR family NAD(P)-dependent oxidoreductase</fullName>
    </submittedName>
</protein>
<feature type="region of interest" description="Disordered" evidence="12">
    <location>
        <begin position="2953"/>
        <end position="2994"/>
    </location>
</feature>
<dbReference type="InterPro" id="IPR020807">
    <property type="entry name" value="PKS_DH"/>
</dbReference>
<feature type="active site" description="Proton acceptor; for dehydratase activity" evidence="11">
    <location>
        <position position="741"/>
    </location>
</feature>
<feature type="region of interest" description="C-terminal hotdog fold" evidence="11">
    <location>
        <begin position="2231"/>
        <end position="2372"/>
    </location>
</feature>
<keyword evidence="9" id="KW-0511">Multifunctional enzyme</keyword>
<evidence type="ECO:0000256" key="1">
    <source>
        <dbReference type="ARBA" id="ARBA00004496"/>
    </source>
</evidence>
<evidence type="ECO:0000256" key="9">
    <source>
        <dbReference type="ARBA" id="ARBA00023268"/>
    </source>
</evidence>
<evidence type="ECO:0000313" key="16">
    <source>
        <dbReference type="EMBL" id="WOT39738.1"/>
    </source>
</evidence>
<dbReference type="PANTHER" id="PTHR43775:SF37">
    <property type="entry name" value="SI:DKEY-61P9.11"/>
    <property type="match status" value="1"/>
</dbReference>
<dbReference type="Gene3D" id="3.40.50.720">
    <property type="entry name" value="NAD(P)-binding Rossmann-like Domain"/>
    <property type="match status" value="3"/>
</dbReference>
<dbReference type="Pfam" id="PF00550">
    <property type="entry name" value="PP-binding"/>
    <property type="match status" value="3"/>
</dbReference>
<keyword evidence="6" id="KW-0808">Transferase</keyword>
<dbReference type="Pfam" id="PF02801">
    <property type="entry name" value="Ketoacyl-synt_C"/>
    <property type="match status" value="3"/>
</dbReference>
<feature type="active site" description="Proton acceptor; for dehydratase activity" evidence="11">
    <location>
        <position position="2129"/>
    </location>
</feature>
<dbReference type="Gene3D" id="1.10.1200.10">
    <property type="entry name" value="ACP-like"/>
    <property type="match status" value="3"/>
</dbReference>
<dbReference type="RefSeq" id="WP_317927829.1">
    <property type="nucleotide sequence ID" value="NZ_CP137524.1"/>
</dbReference>
<feature type="domain" description="Carrier" evidence="13">
    <location>
        <begin position="4736"/>
        <end position="4812"/>
    </location>
</feature>
<keyword evidence="5" id="KW-0597">Phosphoprotein</keyword>
<dbReference type="InterPro" id="IPR014031">
    <property type="entry name" value="Ketoacyl_synth_C"/>
</dbReference>
<feature type="region of interest" description="Disordered" evidence="12">
    <location>
        <begin position="1491"/>
        <end position="1514"/>
    </location>
</feature>
<feature type="compositionally biased region" description="Low complexity" evidence="12">
    <location>
        <begin position="2960"/>
        <end position="2980"/>
    </location>
</feature>
<evidence type="ECO:0000259" key="13">
    <source>
        <dbReference type="PROSITE" id="PS50075"/>
    </source>
</evidence>
<reference evidence="16 17" key="1">
    <citation type="journal article" date="2021" name="J. Microbiol. Biotechnol.">
        <title>An Efficient Markerless Deletion System Suitable for the Industrial Strains of Streptomyces.</title>
        <authorList>
            <person name="Dong J."/>
            <person name="Wei J."/>
            <person name="Li H."/>
            <person name="Zhao S."/>
            <person name="Guan W."/>
        </authorList>
    </citation>
    <scope>NUCLEOTIDE SEQUENCE [LARGE SCALE GENOMIC DNA]</scope>
    <source>
        <strain evidence="16 17">CICC 11043</strain>
    </source>
</reference>
<dbReference type="CDD" id="cd08953">
    <property type="entry name" value="KR_2_SDR_x"/>
    <property type="match status" value="3"/>
</dbReference>
<dbReference type="Gene3D" id="3.30.70.3290">
    <property type="match status" value="1"/>
</dbReference>
<feature type="active site" description="Proton donor; for dehydratase activity" evidence="11">
    <location>
        <position position="897"/>
    </location>
</feature>
<evidence type="ECO:0000256" key="7">
    <source>
        <dbReference type="ARBA" id="ARBA00022737"/>
    </source>
</evidence>
<dbReference type="InterPro" id="IPR057326">
    <property type="entry name" value="KR_dom"/>
</dbReference>
<dbReference type="CDD" id="cd00833">
    <property type="entry name" value="PKS"/>
    <property type="match status" value="3"/>
</dbReference>
<evidence type="ECO:0000256" key="6">
    <source>
        <dbReference type="ARBA" id="ARBA00022679"/>
    </source>
</evidence>
<evidence type="ECO:0000256" key="12">
    <source>
        <dbReference type="SAM" id="MobiDB-lite"/>
    </source>
</evidence>
<dbReference type="InterPro" id="IPR049552">
    <property type="entry name" value="PKS_DH_N"/>
</dbReference>
<dbReference type="Pfam" id="PF08242">
    <property type="entry name" value="Methyltransf_12"/>
    <property type="match status" value="1"/>
</dbReference>
<feature type="domain" description="Ketosynthase family 3 (KS3)" evidence="14">
    <location>
        <begin position="1520"/>
        <end position="1943"/>
    </location>
</feature>
<dbReference type="SUPFAM" id="SSF53335">
    <property type="entry name" value="S-adenosyl-L-methionine-dependent methyltransferases"/>
    <property type="match status" value="1"/>
</dbReference>
<feature type="region of interest" description="N-terminal hotdog fold" evidence="11">
    <location>
        <begin position="2100"/>
        <end position="2217"/>
    </location>
</feature>
<feature type="domain" description="PKS/mFAS DH" evidence="15">
    <location>
        <begin position="2100"/>
        <end position="2372"/>
    </location>
</feature>
<dbReference type="Gene3D" id="3.10.129.110">
    <property type="entry name" value="Polyketide synthase dehydratase"/>
    <property type="match status" value="3"/>
</dbReference>
<feature type="domain" description="Carrier" evidence="13">
    <location>
        <begin position="1399"/>
        <end position="1475"/>
    </location>
</feature>
<dbReference type="SUPFAM" id="SSF47336">
    <property type="entry name" value="ACP-like"/>
    <property type="match status" value="3"/>
</dbReference>
<feature type="compositionally biased region" description="Low complexity" evidence="12">
    <location>
        <begin position="4721"/>
        <end position="4736"/>
    </location>
</feature>
<dbReference type="InterPro" id="IPR018201">
    <property type="entry name" value="Ketoacyl_synth_AS"/>
</dbReference>
<dbReference type="Pfam" id="PF21089">
    <property type="entry name" value="PKS_DH_N"/>
    <property type="match status" value="3"/>
</dbReference>
<dbReference type="Gene3D" id="3.40.47.10">
    <property type="match status" value="3"/>
</dbReference>
<dbReference type="InterPro" id="IPR020806">
    <property type="entry name" value="PKS_PP-bd"/>
</dbReference>
<feature type="domain" description="Ketosynthase family 3 (KS3)" evidence="14">
    <location>
        <begin position="10"/>
        <end position="436"/>
    </location>
</feature>
<dbReference type="Proteomes" id="UP001305002">
    <property type="component" value="Chromosome"/>
</dbReference>
<feature type="active site" description="Proton acceptor; for dehydratase activity" evidence="11">
    <location>
        <position position="3628"/>
    </location>
</feature>
<reference evidence="16 17" key="2">
    <citation type="journal article" date="2024" name="Microb. Biotechnol.">
        <title>The involvement of multiple ABC transporters in daunorubicin efflux in Streptomyces coeruleorubidus.</title>
        <authorList>
            <person name="Dong J."/>
            <person name="Ning J."/>
            <person name="Tian Y."/>
            <person name="Li H."/>
            <person name="Chen H."/>
            <person name="Guan W."/>
        </authorList>
    </citation>
    <scope>NUCLEOTIDE SEQUENCE [LARGE SCALE GENOMIC DNA]</scope>
    <source>
        <strain evidence="16 17">CICC 11043</strain>
    </source>
</reference>
<comment type="subcellular location">
    <subcellularLocation>
        <location evidence="1">Cytoplasm</location>
    </subcellularLocation>
</comment>
<dbReference type="InterPro" id="IPR001227">
    <property type="entry name" value="Ac_transferase_dom_sf"/>
</dbReference>
<dbReference type="Gene3D" id="3.40.50.150">
    <property type="entry name" value="Vaccinia Virus protein VP39"/>
    <property type="match status" value="1"/>
</dbReference>
<evidence type="ECO:0000259" key="14">
    <source>
        <dbReference type="PROSITE" id="PS52004"/>
    </source>
</evidence>
<feature type="region of interest" description="Disordered" evidence="12">
    <location>
        <begin position="4811"/>
        <end position="4845"/>
    </location>
</feature>
<dbReference type="InterPro" id="IPR032821">
    <property type="entry name" value="PKS_assoc"/>
</dbReference>
<feature type="compositionally biased region" description="Low complexity" evidence="12">
    <location>
        <begin position="4819"/>
        <end position="4839"/>
    </location>
</feature>
<feature type="region of interest" description="C-terminal hotdog fold" evidence="11">
    <location>
        <begin position="3719"/>
        <end position="3857"/>
    </location>
</feature>